<sequence>MTDIWSGDILLPDGNAIKDVGFASRNVASSPALPSTALRFLTTVETAKIPLYLAAGPSVDVWTICEATEAWFESILLSKPASSETASNTGTDWWALARSQSPIGILVQVQHAGEETQKPRVTEILFYGTIAPTTAGVLPTPPSSSPERHDDQHEQLPELRVHALLLSSDLLYPQAATNVLPSSPAVSTSDANTSIEAQFLPSPLHAHVTPDSPKRKRDIFEEATIATKKARGKGGAGIAAAAARGTESQPPHEHRKSLSIDTKAVPFPDGRPSSANSALSRPASRQLSRSPSISSDTRPPGRKGLPDAHNKRSTLSQVATVPLQPEEPTTESRNKEALSRVVMAAMRMHGMQQRKKTRSRRASVAPGADDSHLLSEEAEAEETAKDEEFKLMYHQTYKGAAFALRKHIIEKPLHAQPDRLRDVVEKLLAIYLSDPLAQPLPADEVNNPVATPGTKSCLAVPNSTHPHASPFDLPSAARPSIMRSKTDSDIFTGSPVSRRRSNNGETAPG</sequence>
<dbReference type="OrthoDB" id="4205424at2759"/>
<feature type="compositionally biased region" description="Low complexity" evidence="1">
    <location>
        <begin position="284"/>
        <end position="295"/>
    </location>
</feature>
<dbReference type="InterPro" id="IPR041260">
    <property type="entry name" value="Sld7_C"/>
</dbReference>
<proteinExistence type="predicted"/>
<feature type="domain" description="Sld7 C-terminal" evidence="2">
    <location>
        <begin position="331"/>
        <end position="432"/>
    </location>
</feature>
<keyword evidence="4" id="KW-1185">Reference proteome</keyword>
<feature type="compositionally biased region" description="Basic residues" evidence="1">
    <location>
        <begin position="352"/>
        <end position="361"/>
    </location>
</feature>
<dbReference type="Proteomes" id="UP000799424">
    <property type="component" value="Unassembled WGS sequence"/>
</dbReference>
<reference evidence="3" key="1">
    <citation type="journal article" date="2020" name="Stud. Mycol.">
        <title>101 Dothideomycetes genomes: a test case for predicting lifestyles and emergence of pathogens.</title>
        <authorList>
            <person name="Haridas S."/>
            <person name="Albert R."/>
            <person name="Binder M."/>
            <person name="Bloem J."/>
            <person name="Labutti K."/>
            <person name="Salamov A."/>
            <person name="Andreopoulos B."/>
            <person name="Baker S."/>
            <person name="Barry K."/>
            <person name="Bills G."/>
            <person name="Bluhm B."/>
            <person name="Cannon C."/>
            <person name="Castanera R."/>
            <person name="Culley D."/>
            <person name="Daum C."/>
            <person name="Ezra D."/>
            <person name="Gonzalez J."/>
            <person name="Henrissat B."/>
            <person name="Kuo A."/>
            <person name="Liang C."/>
            <person name="Lipzen A."/>
            <person name="Lutzoni F."/>
            <person name="Magnuson J."/>
            <person name="Mondo S."/>
            <person name="Nolan M."/>
            <person name="Ohm R."/>
            <person name="Pangilinan J."/>
            <person name="Park H.-J."/>
            <person name="Ramirez L."/>
            <person name="Alfaro M."/>
            <person name="Sun H."/>
            <person name="Tritt A."/>
            <person name="Yoshinaga Y."/>
            <person name="Zwiers L.-H."/>
            <person name="Turgeon B."/>
            <person name="Goodwin S."/>
            <person name="Spatafora J."/>
            <person name="Crous P."/>
            <person name="Grigoriev I."/>
        </authorList>
    </citation>
    <scope>NUCLEOTIDE SEQUENCE</scope>
    <source>
        <strain evidence="3">CBS 113818</strain>
    </source>
</reference>
<accession>A0A6A6ZZ21</accession>
<feature type="region of interest" description="Disordered" evidence="1">
    <location>
        <begin position="460"/>
        <end position="509"/>
    </location>
</feature>
<feature type="region of interest" description="Disordered" evidence="1">
    <location>
        <begin position="225"/>
        <end position="381"/>
    </location>
</feature>
<name>A0A6A6ZZ21_9PLEO</name>
<organism evidence="3 4">
    <name type="scientific">Ophiobolus disseminans</name>
    <dbReference type="NCBI Taxonomy" id="1469910"/>
    <lineage>
        <taxon>Eukaryota</taxon>
        <taxon>Fungi</taxon>
        <taxon>Dikarya</taxon>
        <taxon>Ascomycota</taxon>
        <taxon>Pezizomycotina</taxon>
        <taxon>Dothideomycetes</taxon>
        <taxon>Pleosporomycetidae</taxon>
        <taxon>Pleosporales</taxon>
        <taxon>Pleosporineae</taxon>
        <taxon>Phaeosphaeriaceae</taxon>
        <taxon>Ophiobolus</taxon>
    </lineage>
</organism>
<dbReference type="Pfam" id="PF18596">
    <property type="entry name" value="Sld7_C"/>
    <property type="match status" value="1"/>
</dbReference>
<dbReference type="AlphaFoldDB" id="A0A6A6ZZ21"/>
<evidence type="ECO:0000313" key="3">
    <source>
        <dbReference type="EMBL" id="KAF2826113.1"/>
    </source>
</evidence>
<dbReference type="EMBL" id="MU006226">
    <property type="protein sequence ID" value="KAF2826113.1"/>
    <property type="molecule type" value="Genomic_DNA"/>
</dbReference>
<gene>
    <name evidence="3" type="ORF">CC86DRAFT_292501</name>
</gene>
<protein>
    <recommendedName>
        <fullName evidence="2">Sld7 C-terminal domain-containing protein</fullName>
    </recommendedName>
</protein>
<evidence type="ECO:0000313" key="4">
    <source>
        <dbReference type="Proteomes" id="UP000799424"/>
    </source>
</evidence>
<evidence type="ECO:0000256" key="1">
    <source>
        <dbReference type="SAM" id="MobiDB-lite"/>
    </source>
</evidence>
<evidence type="ECO:0000259" key="2">
    <source>
        <dbReference type="Pfam" id="PF18596"/>
    </source>
</evidence>